<dbReference type="OrthoDB" id="9793162at2"/>
<reference evidence="2" key="1">
    <citation type="submission" date="2016-10" db="EMBL/GenBank/DDBJ databases">
        <authorList>
            <person name="Varghese N."/>
            <person name="Submissions S."/>
        </authorList>
    </citation>
    <scope>NUCLEOTIDE SEQUENCE [LARGE SCALE GENOMIC DNA]</scope>
    <source>
        <strain evidence="2">N6PO6</strain>
    </source>
</reference>
<dbReference type="STRING" id="1367852.SAMN05216516_101114"/>
<proteinExistence type="predicted"/>
<name>A0A1I4UGQ2_9GAMM</name>
<evidence type="ECO:0000313" key="1">
    <source>
        <dbReference type="EMBL" id="SFM88031.1"/>
    </source>
</evidence>
<evidence type="ECO:0000313" key="2">
    <source>
        <dbReference type="Proteomes" id="UP000242222"/>
    </source>
</evidence>
<dbReference type="EMBL" id="FOVC01000001">
    <property type="protein sequence ID" value="SFM88031.1"/>
    <property type="molecule type" value="Genomic_DNA"/>
</dbReference>
<dbReference type="RefSeq" id="WP_092873737.1">
    <property type="nucleotide sequence ID" value="NZ_FOVC01000001.1"/>
</dbReference>
<keyword evidence="2" id="KW-1185">Reference proteome</keyword>
<dbReference type="Proteomes" id="UP000242222">
    <property type="component" value="Unassembled WGS sequence"/>
</dbReference>
<protein>
    <submittedName>
        <fullName evidence="1">Uncharacterized protein</fullName>
    </submittedName>
</protein>
<dbReference type="AlphaFoldDB" id="A0A1I4UGQ2"/>
<sequence length="126" mass="14165">MPQNDEKISLTVLAIILHPGSTRFNRRFILVELHDSVHASSAATVFATDYEYTDDPSVTGENGLEPFHDVLLADFMLNRYARDRNDEQPRLNNLTEALEKRLPDGSLISVPAFRQSAAVAENTEQH</sequence>
<organism evidence="1 2">
    <name type="scientific">Izhakiella capsodis</name>
    <dbReference type="NCBI Taxonomy" id="1367852"/>
    <lineage>
        <taxon>Bacteria</taxon>
        <taxon>Pseudomonadati</taxon>
        <taxon>Pseudomonadota</taxon>
        <taxon>Gammaproteobacteria</taxon>
        <taxon>Enterobacterales</taxon>
        <taxon>Erwiniaceae</taxon>
        <taxon>Izhakiella</taxon>
    </lineage>
</organism>
<gene>
    <name evidence="1" type="ORF">SAMN05216516_101114</name>
</gene>
<accession>A0A1I4UGQ2</accession>